<dbReference type="InterPro" id="IPR022496">
    <property type="entry name" value="T6A_TsaB"/>
</dbReference>
<evidence type="ECO:0000313" key="5">
    <source>
        <dbReference type="EMBL" id="MBF6056830.1"/>
    </source>
</evidence>
<dbReference type="PANTHER" id="PTHR11735:SF11">
    <property type="entry name" value="TRNA THREONYLCARBAMOYLADENOSINE BIOSYNTHESIS PROTEIN TSAB"/>
    <property type="match status" value="1"/>
</dbReference>
<reference evidence="5 6" key="1">
    <citation type="submission" date="2020-11" db="EMBL/GenBank/DDBJ databases">
        <title>Sulfur oxidizing isolate from Hospital Hole Sinkhole.</title>
        <authorList>
            <person name="Scott K.M."/>
        </authorList>
    </citation>
    <scope>NUCLEOTIDE SEQUENCE [LARGE SCALE GENOMIC DNA]</scope>
    <source>
        <strain evidence="5 6">HH1</strain>
    </source>
</reference>
<dbReference type="PANTHER" id="PTHR11735">
    <property type="entry name" value="TRNA N6-ADENOSINE THREONYLCARBAMOYLTRANSFERASE"/>
    <property type="match status" value="1"/>
</dbReference>
<protein>
    <recommendedName>
        <fullName evidence="2">tRNA threonylcarbamoyladenosine biosynthesis protein TsaB</fullName>
    </recommendedName>
    <alternativeName>
        <fullName evidence="3">t(6)A37 threonylcarbamoyladenosine biosynthesis protein TsaB</fullName>
    </alternativeName>
</protein>
<sequence>MTRSILGIDTSTAACSVALAYGENLFVRHEILPQKHAHRVLQMVDEVMQEAGIEGNELDALAYGEGPGAFTGIRIAAGVIQGLSLGWNCPVIAVSSLEAMAYSALMNANPEELSDGEAVEWNALLDARMGEVYIQKGRYFPQSAGWQADSVQLLSPQDALNSLSASAFGVGDVEQCCPELTKSTGFWLSSLPHADGICRLAQMKMAEAKTVDQQIPAPLYLRNNVAETLEERRARQAL</sequence>
<dbReference type="SUPFAM" id="SSF53067">
    <property type="entry name" value="Actin-like ATPase domain"/>
    <property type="match status" value="2"/>
</dbReference>
<dbReference type="Proteomes" id="UP001193680">
    <property type="component" value="Unassembled WGS sequence"/>
</dbReference>
<evidence type="ECO:0000256" key="2">
    <source>
        <dbReference type="ARBA" id="ARBA00019012"/>
    </source>
</evidence>
<dbReference type="EMBL" id="JACBGI020000001">
    <property type="protein sequence ID" value="MBF6056830.1"/>
    <property type="molecule type" value="Genomic_DNA"/>
</dbReference>
<dbReference type="RefSeq" id="WP_194947191.1">
    <property type="nucleotide sequence ID" value="NZ_JACBGI020000001.1"/>
</dbReference>
<dbReference type="NCBIfam" id="TIGR03725">
    <property type="entry name" value="T6A_YeaZ"/>
    <property type="match status" value="1"/>
</dbReference>
<evidence type="ECO:0000313" key="6">
    <source>
        <dbReference type="Proteomes" id="UP001193680"/>
    </source>
</evidence>
<dbReference type="Pfam" id="PF00814">
    <property type="entry name" value="TsaD"/>
    <property type="match status" value="1"/>
</dbReference>
<comment type="caution">
    <text evidence="5">The sequence shown here is derived from an EMBL/GenBank/DDBJ whole genome shotgun (WGS) entry which is preliminary data.</text>
</comment>
<accession>A0ABS0BSP8</accession>
<organism evidence="5 6">
    <name type="scientific">Thiomicrorhabdus heinhorstiae</name>
    <dbReference type="NCBI Taxonomy" id="2748010"/>
    <lineage>
        <taxon>Bacteria</taxon>
        <taxon>Pseudomonadati</taxon>
        <taxon>Pseudomonadota</taxon>
        <taxon>Gammaproteobacteria</taxon>
        <taxon>Thiotrichales</taxon>
        <taxon>Piscirickettsiaceae</taxon>
        <taxon>Thiomicrorhabdus</taxon>
    </lineage>
</organism>
<evidence type="ECO:0000256" key="1">
    <source>
        <dbReference type="ARBA" id="ARBA00010493"/>
    </source>
</evidence>
<keyword evidence="6" id="KW-1185">Reference proteome</keyword>
<name>A0ABS0BSP8_9GAMM</name>
<dbReference type="InterPro" id="IPR043129">
    <property type="entry name" value="ATPase_NBD"/>
</dbReference>
<gene>
    <name evidence="5" type="primary">tsaB</name>
    <name evidence="5" type="ORF">H8792_000565</name>
</gene>
<evidence type="ECO:0000259" key="4">
    <source>
        <dbReference type="Pfam" id="PF00814"/>
    </source>
</evidence>
<proteinExistence type="inferred from homology"/>
<evidence type="ECO:0000256" key="3">
    <source>
        <dbReference type="ARBA" id="ARBA00032446"/>
    </source>
</evidence>
<dbReference type="CDD" id="cd24032">
    <property type="entry name" value="ASKHA_NBD_TsaB"/>
    <property type="match status" value="1"/>
</dbReference>
<comment type="similarity">
    <text evidence="1">Belongs to the KAE1 / TsaD family. TsaB subfamily.</text>
</comment>
<dbReference type="Gene3D" id="3.30.420.40">
    <property type="match status" value="2"/>
</dbReference>
<dbReference type="InterPro" id="IPR000905">
    <property type="entry name" value="Gcp-like_dom"/>
</dbReference>
<feature type="domain" description="Gcp-like" evidence="4">
    <location>
        <begin position="31"/>
        <end position="137"/>
    </location>
</feature>